<proteinExistence type="predicted"/>
<dbReference type="Proteomes" id="UP000799428">
    <property type="component" value="Unassembled WGS sequence"/>
</dbReference>
<name>A0A6G1JT53_9PLEO</name>
<protein>
    <submittedName>
        <fullName evidence="2">Uncharacterized protein</fullName>
    </submittedName>
</protein>
<reference evidence="2" key="1">
    <citation type="journal article" date="2020" name="Stud. Mycol.">
        <title>101 Dothideomycetes genomes: a test case for predicting lifestyles and emergence of pathogens.</title>
        <authorList>
            <person name="Haridas S."/>
            <person name="Albert R."/>
            <person name="Binder M."/>
            <person name="Bloem J."/>
            <person name="Labutti K."/>
            <person name="Salamov A."/>
            <person name="Andreopoulos B."/>
            <person name="Baker S."/>
            <person name="Barry K."/>
            <person name="Bills G."/>
            <person name="Bluhm B."/>
            <person name="Cannon C."/>
            <person name="Castanera R."/>
            <person name="Culley D."/>
            <person name="Daum C."/>
            <person name="Ezra D."/>
            <person name="Gonzalez J."/>
            <person name="Henrissat B."/>
            <person name="Kuo A."/>
            <person name="Liang C."/>
            <person name="Lipzen A."/>
            <person name="Lutzoni F."/>
            <person name="Magnuson J."/>
            <person name="Mondo S."/>
            <person name="Nolan M."/>
            <person name="Ohm R."/>
            <person name="Pangilinan J."/>
            <person name="Park H.-J."/>
            <person name="Ramirez L."/>
            <person name="Alfaro M."/>
            <person name="Sun H."/>
            <person name="Tritt A."/>
            <person name="Yoshinaga Y."/>
            <person name="Zwiers L.-H."/>
            <person name="Turgeon B."/>
            <person name="Goodwin S."/>
            <person name="Spatafora J."/>
            <person name="Crous P."/>
            <person name="Grigoriev I."/>
        </authorList>
    </citation>
    <scope>NUCLEOTIDE SEQUENCE</scope>
    <source>
        <strain evidence="2">CBS 279.74</strain>
    </source>
</reference>
<gene>
    <name evidence="2" type="ORF">K504DRAFT_183088</name>
</gene>
<evidence type="ECO:0000256" key="1">
    <source>
        <dbReference type="SAM" id="MobiDB-lite"/>
    </source>
</evidence>
<feature type="region of interest" description="Disordered" evidence="1">
    <location>
        <begin position="72"/>
        <end position="96"/>
    </location>
</feature>
<keyword evidence="3" id="KW-1185">Reference proteome</keyword>
<evidence type="ECO:0000313" key="3">
    <source>
        <dbReference type="Proteomes" id="UP000799428"/>
    </source>
</evidence>
<dbReference type="EMBL" id="MU005788">
    <property type="protein sequence ID" value="KAF2703347.1"/>
    <property type="molecule type" value="Genomic_DNA"/>
</dbReference>
<organism evidence="2 3">
    <name type="scientific">Pleomassaria siparia CBS 279.74</name>
    <dbReference type="NCBI Taxonomy" id="1314801"/>
    <lineage>
        <taxon>Eukaryota</taxon>
        <taxon>Fungi</taxon>
        <taxon>Dikarya</taxon>
        <taxon>Ascomycota</taxon>
        <taxon>Pezizomycotina</taxon>
        <taxon>Dothideomycetes</taxon>
        <taxon>Pleosporomycetidae</taxon>
        <taxon>Pleosporales</taxon>
        <taxon>Pleomassariaceae</taxon>
        <taxon>Pleomassaria</taxon>
    </lineage>
</organism>
<evidence type="ECO:0000313" key="2">
    <source>
        <dbReference type="EMBL" id="KAF2703347.1"/>
    </source>
</evidence>
<dbReference type="AlphaFoldDB" id="A0A6G1JT53"/>
<sequence length="96" mass="10812">MNLSCLLIRCLRPPTPASSALPPPPPPPPPPTHTRTHIQRQKKSAVKSSWPNRVPQYQACILIPIRKVPETPAMQGYRPGIHRSRDDINQIRNKAQ</sequence>
<accession>A0A6G1JT53</accession>
<feature type="compositionally biased region" description="Pro residues" evidence="1">
    <location>
        <begin position="13"/>
        <end position="32"/>
    </location>
</feature>
<feature type="compositionally biased region" description="Basic residues" evidence="1">
    <location>
        <begin position="34"/>
        <end position="45"/>
    </location>
</feature>
<feature type="region of interest" description="Disordered" evidence="1">
    <location>
        <begin position="13"/>
        <end position="50"/>
    </location>
</feature>